<dbReference type="GO" id="GO:0005315">
    <property type="term" value="F:phosphate transmembrane transporter activity"/>
    <property type="evidence" value="ECO:0007669"/>
    <property type="project" value="InterPro"/>
</dbReference>
<feature type="transmembrane region" description="Helical" evidence="8">
    <location>
        <begin position="79"/>
        <end position="100"/>
    </location>
</feature>
<dbReference type="NCBIfam" id="TIGR00974">
    <property type="entry name" value="3a0107s02c"/>
    <property type="match status" value="1"/>
</dbReference>
<dbReference type="CDD" id="cd06261">
    <property type="entry name" value="TM_PBP2"/>
    <property type="match status" value="1"/>
</dbReference>
<keyword evidence="11" id="KW-1185">Reference proteome</keyword>
<evidence type="ECO:0000256" key="7">
    <source>
        <dbReference type="ARBA" id="ARBA00023136"/>
    </source>
</evidence>
<organism evidence="10 11">
    <name type="scientific">Pseudoneobacillus rhizosphaerae</name>
    <dbReference type="NCBI Taxonomy" id="2880968"/>
    <lineage>
        <taxon>Bacteria</taxon>
        <taxon>Bacillati</taxon>
        <taxon>Bacillota</taxon>
        <taxon>Bacilli</taxon>
        <taxon>Bacillales</taxon>
        <taxon>Bacillaceae</taxon>
        <taxon>Pseudoneobacillus</taxon>
    </lineage>
</organism>
<evidence type="ECO:0000313" key="11">
    <source>
        <dbReference type="Proteomes" id="UP000789845"/>
    </source>
</evidence>
<dbReference type="Proteomes" id="UP000789845">
    <property type="component" value="Unassembled WGS sequence"/>
</dbReference>
<dbReference type="Pfam" id="PF00528">
    <property type="entry name" value="BPD_transp_1"/>
    <property type="match status" value="1"/>
</dbReference>
<accession>A0A9C7GDW6</accession>
<feature type="transmembrane region" description="Helical" evidence="8">
    <location>
        <begin position="269"/>
        <end position="289"/>
    </location>
</feature>
<dbReference type="AlphaFoldDB" id="A0A9C7GDW6"/>
<evidence type="ECO:0000256" key="8">
    <source>
        <dbReference type="RuleBase" id="RU363043"/>
    </source>
</evidence>
<proteinExistence type="inferred from homology"/>
<feature type="transmembrane region" description="Helical" evidence="8">
    <location>
        <begin position="142"/>
        <end position="161"/>
    </location>
</feature>
<dbReference type="EMBL" id="CAKJTG010000054">
    <property type="protein sequence ID" value="CAG9610791.1"/>
    <property type="molecule type" value="Genomic_DNA"/>
</dbReference>
<feature type="transmembrane region" description="Helical" evidence="8">
    <location>
        <begin position="112"/>
        <end position="136"/>
    </location>
</feature>
<keyword evidence="3" id="KW-0813">Transport</keyword>
<protein>
    <recommendedName>
        <fullName evidence="8">Phosphate transport system permease protein PstA</fullName>
    </recommendedName>
</protein>
<evidence type="ECO:0000256" key="4">
    <source>
        <dbReference type="ARBA" id="ARBA00022475"/>
    </source>
</evidence>
<sequence>MRESLFHQHRKKNTLALIGDKVWTALFWAGSLLIIFLIGCLLFLILGKGLKLMTLDFLIDLPDEIEAGGGIGPFLFNSIYVLVLSLSIAIPMGIGAGIYLAEYAPRNRFTELVRTCVEGLASVPSIVIGLFGYVLFVEYFDVGLTVLGASISLAILNLPILTRVTEEAISMVPQELREASLALGATKAQTIVRVVLPSALNGILTGISLTACRAFGESAVILLAGGSSTSGFMWDFNLLSQGGTLPVHLWYIQSEALVEDAKEIADKSAAVMVLTILFLSFIIRLPIWIRERRFNR</sequence>
<dbReference type="PANTHER" id="PTHR43470">
    <property type="entry name" value="PHOSPHATE TRANSPORT SYSTEM PERMEASE PROTEIN PSTA-RELATED"/>
    <property type="match status" value="1"/>
</dbReference>
<dbReference type="InterPro" id="IPR000515">
    <property type="entry name" value="MetI-like"/>
</dbReference>
<keyword evidence="6 8" id="KW-1133">Transmembrane helix</keyword>
<name>A0A9C7GDW6_9BACI</name>
<comment type="similarity">
    <text evidence="2 8">Belongs to the binding-protein-dependent transport system permease family. CysTW subfamily.</text>
</comment>
<dbReference type="Gene3D" id="1.10.3720.10">
    <property type="entry name" value="MetI-like"/>
    <property type="match status" value="1"/>
</dbReference>
<dbReference type="SUPFAM" id="SSF161098">
    <property type="entry name" value="MetI-like"/>
    <property type="match status" value="1"/>
</dbReference>
<keyword evidence="5 8" id="KW-0812">Transmembrane</keyword>
<comment type="caution">
    <text evidence="8">Lacks conserved residue(s) required for the propagation of feature annotation.</text>
</comment>
<keyword evidence="7 8" id="KW-0472">Membrane</keyword>
<comment type="subcellular location">
    <subcellularLocation>
        <location evidence="1 8">Cell membrane</location>
        <topology evidence="1 8">Multi-pass membrane protein</topology>
    </subcellularLocation>
</comment>
<evidence type="ECO:0000256" key="6">
    <source>
        <dbReference type="ARBA" id="ARBA00022989"/>
    </source>
</evidence>
<evidence type="ECO:0000313" key="10">
    <source>
        <dbReference type="EMBL" id="CAG9610791.1"/>
    </source>
</evidence>
<feature type="domain" description="ABC transmembrane type-1" evidence="9">
    <location>
        <begin position="75"/>
        <end position="283"/>
    </location>
</feature>
<evidence type="ECO:0000256" key="3">
    <source>
        <dbReference type="ARBA" id="ARBA00022448"/>
    </source>
</evidence>
<dbReference type="InterPro" id="IPR005672">
    <property type="entry name" value="Phosphate_PstA"/>
</dbReference>
<feature type="transmembrane region" description="Helical" evidence="8">
    <location>
        <begin position="21"/>
        <end position="46"/>
    </location>
</feature>
<gene>
    <name evidence="10" type="primary">pstA</name>
    <name evidence="10" type="ORF">NEOCIP111885_04569</name>
</gene>
<dbReference type="InterPro" id="IPR035906">
    <property type="entry name" value="MetI-like_sf"/>
</dbReference>
<evidence type="ECO:0000256" key="5">
    <source>
        <dbReference type="ARBA" id="ARBA00022692"/>
    </source>
</evidence>
<evidence type="ECO:0000256" key="2">
    <source>
        <dbReference type="ARBA" id="ARBA00007069"/>
    </source>
</evidence>
<reference evidence="10" key="1">
    <citation type="submission" date="2021-10" db="EMBL/GenBank/DDBJ databases">
        <authorList>
            <person name="Criscuolo A."/>
        </authorList>
    </citation>
    <scope>NUCLEOTIDE SEQUENCE</scope>
    <source>
        <strain evidence="10">CIP111885</strain>
    </source>
</reference>
<keyword evidence="4 8" id="KW-1003">Cell membrane</keyword>
<evidence type="ECO:0000256" key="1">
    <source>
        <dbReference type="ARBA" id="ARBA00004651"/>
    </source>
</evidence>
<comment type="caution">
    <text evidence="10">The sequence shown here is derived from an EMBL/GenBank/DDBJ whole genome shotgun (WGS) entry which is preliminary data.</text>
</comment>
<dbReference type="GO" id="GO:0035435">
    <property type="term" value="P:phosphate ion transmembrane transport"/>
    <property type="evidence" value="ECO:0007669"/>
    <property type="project" value="InterPro"/>
</dbReference>
<evidence type="ECO:0000259" key="9">
    <source>
        <dbReference type="PROSITE" id="PS50928"/>
    </source>
</evidence>
<dbReference type="PANTHER" id="PTHR43470:SF4">
    <property type="entry name" value="ABC TRANSPORTER PERMEASE PROTEIN YQGI-RELATED"/>
    <property type="match status" value="1"/>
</dbReference>
<dbReference type="PROSITE" id="PS50928">
    <property type="entry name" value="ABC_TM1"/>
    <property type="match status" value="1"/>
</dbReference>
<dbReference type="GO" id="GO:0005886">
    <property type="term" value="C:plasma membrane"/>
    <property type="evidence" value="ECO:0007669"/>
    <property type="project" value="UniProtKB-SubCell"/>
</dbReference>
<dbReference type="RefSeq" id="WP_230499148.1">
    <property type="nucleotide sequence ID" value="NZ_CAKJTG010000054.1"/>
</dbReference>